<dbReference type="RefSeq" id="WP_184877832.1">
    <property type="nucleotide sequence ID" value="NZ_JACHEF010000009.1"/>
</dbReference>
<dbReference type="GO" id="GO:0008999">
    <property type="term" value="F:protein-N-terminal-alanine acetyltransferase activity"/>
    <property type="evidence" value="ECO:0007669"/>
    <property type="project" value="UniProtKB-EC"/>
</dbReference>
<comment type="caution">
    <text evidence="2">The sequence shown here is derived from an EMBL/GenBank/DDBJ whole genome shotgun (WGS) entry which is preliminary data.</text>
</comment>
<dbReference type="EC" id="2.3.1.267" evidence="2"/>
<reference evidence="2 3" key="1">
    <citation type="submission" date="2020-08" db="EMBL/GenBank/DDBJ databases">
        <title>Genomic Encyclopedia of Type Strains, Phase IV (KMG-IV): sequencing the most valuable type-strain genomes for metagenomic binning, comparative biology and taxonomic classification.</title>
        <authorList>
            <person name="Goeker M."/>
        </authorList>
    </citation>
    <scope>NUCLEOTIDE SEQUENCE [LARGE SCALE GENOMIC DNA]</scope>
    <source>
        <strain evidence="2 3">DSM 100039</strain>
    </source>
</reference>
<dbReference type="InterPro" id="IPR000182">
    <property type="entry name" value="GNAT_dom"/>
</dbReference>
<dbReference type="SUPFAM" id="SSF55729">
    <property type="entry name" value="Acyl-CoA N-acyltransferases (Nat)"/>
    <property type="match status" value="1"/>
</dbReference>
<evidence type="ECO:0000313" key="3">
    <source>
        <dbReference type="Proteomes" id="UP000556329"/>
    </source>
</evidence>
<dbReference type="PROSITE" id="PS51186">
    <property type="entry name" value="GNAT"/>
    <property type="match status" value="1"/>
</dbReference>
<dbReference type="EMBL" id="JACHEF010000009">
    <property type="protein sequence ID" value="MBB6413745.1"/>
    <property type="molecule type" value="Genomic_DNA"/>
</dbReference>
<gene>
    <name evidence="2" type="ORF">HNQ71_006454</name>
</gene>
<keyword evidence="2" id="KW-0808">Transferase</keyword>
<dbReference type="AlphaFoldDB" id="A0A841PYC1"/>
<dbReference type="Proteomes" id="UP000556329">
    <property type="component" value="Unassembled WGS sequence"/>
</dbReference>
<dbReference type="InterPro" id="IPR016181">
    <property type="entry name" value="Acyl_CoA_acyltransferase"/>
</dbReference>
<dbReference type="Gene3D" id="3.40.630.30">
    <property type="match status" value="1"/>
</dbReference>
<dbReference type="PANTHER" id="PTHR43792:SF1">
    <property type="entry name" value="N-ACETYLTRANSFERASE DOMAIN-CONTAINING PROTEIN"/>
    <property type="match status" value="1"/>
</dbReference>
<accession>A0A841PYC1</accession>
<keyword evidence="3" id="KW-1185">Reference proteome</keyword>
<organism evidence="2 3">
    <name type="scientific">Mesorhizobium sangaii</name>
    <dbReference type="NCBI Taxonomy" id="505389"/>
    <lineage>
        <taxon>Bacteria</taxon>
        <taxon>Pseudomonadati</taxon>
        <taxon>Pseudomonadota</taxon>
        <taxon>Alphaproteobacteria</taxon>
        <taxon>Hyphomicrobiales</taxon>
        <taxon>Phyllobacteriaceae</taxon>
        <taxon>Mesorhizobium</taxon>
    </lineage>
</organism>
<protein>
    <submittedName>
        <fullName evidence="2">Ribosomal-protein-alanine N-acetyltransferase</fullName>
        <ecNumber evidence="2">2.3.1.267</ecNumber>
    </submittedName>
</protein>
<name>A0A841PYC1_9HYPH</name>
<sequence>MNLQTKRLVLREWNDEDLEPLSRINDDPRVVRYVAKLLDRGAVAAWIADQREHFKKYSYGLWALELPSAANLIGFCGLVNVPYQAHFTPTVDIEWRLDPAHWGQGYATEAASAALSFGFGHLGLNEIVANAAVTNLDSRRVMERLGMTHNPKDDFDHPLKAGDDPLQHQVLYRIRSENWRNIKHVRPEGIRN</sequence>
<dbReference type="PANTHER" id="PTHR43792">
    <property type="entry name" value="GNAT FAMILY, PUTATIVE (AFU_ORTHOLOGUE AFUA_3G00765)-RELATED-RELATED"/>
    <property type="match status" value="1"/>
</dbReference>
<feature type="domain" description="N-acetyltransferase" evidence="1">
    <location>
        <begin position="8"/>
        <end position="177"/>
    </location>
</feature>
<dbReference type="Pfam" id="PF13302">
    <property type="entry name" value="Acetyltransf_3"/>
    <property type="match status" value="1"/>
</dbReference>
<dbReference type="InterPro" id="IPR051531">
    <property type="entry name" value="N-acetyltransferase"/>
</dbReference>
<keyword evidence="2" id="KW-0012">Acyltransferase</keyword>
<evidence type="ECO:0000313" key="2">
    <source>
        <dbReference type="EMBL" id="MBB6413745.1"/>
    </source>
</evidence>
<proteinExistence type="predicted"/>
<evidence type="ECO:0000259" key="1">
    <source>
        <dbReference type="PROSITE" id="PS51186"/>
    </source>
</evidence>